<accession>A0AAV2M7H7</accession>
<gene>
    <name evidence="1" type="ORF">KC01_LOCUS36004</name>
</gene>
<evidence type="ECO:0000313" key="2">
    <source>
        <dbReference type="Proteomes" id="UP001497482"/>
    </source>
</evidence>
<dbReference type="AlphaFoldDB" id="A0AAV2M7H7"/>
<name>A0AAV2M7H7_KNICA</name>
<dbReference type="Proteomes" id="UP001497482">
    <property type="component" value="Chromosome 6"/>
</dbReference>
<reference evidence="1 2" key="1">
    <citation type="submission" date="2024-04" db="EMBL/GenBank/DDBJ databases">
        <authorList>
            <person name="Waldvogel A.-M."/>
            <person name="Schoenle A."/>
        </authorList>
    </citation>
    <scope>NUCLEOTIDE SEQUENCE [LARGE SCALE GENOMIC DNA]</scope>
</reference>
<organism evidence="1 2">
    <name type="scientific">Knipowitschia caucasica</name>
    <name type="common">Caucasian dwarf goby</name>
    <name type="synonym">Pomatoschistus caucasicus</name>
    <dbReference type="NCBI Taxonomy" id="637954"/>
    <lineage>
        <taxon>Eukaryota</taxon>
        <taxon>Metazoa</taxon>
        <taxon>Chordata</taxon>
        <taxon>Craniata</taxon>
        <taxon>Vertebrata</taxon>
        <taxon>Euteleostomi</taxon>
        <taxon>Actinopterygii</taxon>
        <taxon>Neopterygii</taxon>
        <taxon>Teleostei</taxon>
        <taxon>Neoteleostei</taxon>
        <taxon>Acanthomorphata</taxon>
        <taxon>Gobiaria</taxon>
        <taxon>Gobiiformes</taxon>
        <taxon>Gobioidei</taxon>
        <taxon>Gobiidae</taxon>
        <taxon>Gobiinae</taxon>
        <taxon>Knipowitschia</taxon>
    </lineage>
</organism>
<dbReference type="EMBL" id="OZ035828">
    <property type="protein sequence ID" value="CAL1609216.1"/>
    <property type="molecule type" value="Genomic_DNA"/>
</dbReference>
<keyword evidence="2" id="KW-1185">Reference proteome</keyword>
<evidence type="ECO:0000313" key="1">
    <source>
        <dbReference type="EMBL" id="CAL1609216.1"/>
    </source>
</evidence>
<sequence length="190" mass="19973">MRRSGGGGGGFEGEMKRGYGEIGMMGGWGNGLGFGEYRGGGRYGRGNFWCGGEERGVWEVEGIEDEGWLRGGYDVEGMMGLEGFWWGFLGGEVFGGFGLGYMCLGGVGGGYCVKGVGKLWVRGIFVCGVVLGIEGRVYSMGGWGGVKGGGNEEDESEMKGSVWGDDEFMEVVRGLEDLDDVVDRGGGGGD</sequence>
<protein>
    <submittedName>
        <fullName evidence="1">Uncharacterized protein</fullName>
    </submittedName>
</protein>
<proteinExistence type="predicted"/>